<dbReference type="GeneID" id="20820283"/>
<organism evidence="1">
    <name type="scientific">Aphanomyces astaci</name>
    <name type="common">Crayfish plague agent</name>
    <dbReference type="NCBI Taxonomy" id="112090"/>
    <lineage>
        <taxon>Eukaryota</taxon>
        <taxon>Sar</taxon>
        <taxon>Stramenopiles</taxon>
        <taxon>Oomycota</taxon>
        <taxon>Saprolegniomycetes</taxon>
        <taxon>Saprolegniales</taxon>
        <taxon>Verrucalvaceae</taxon>
        <taxon>Aphanomyces</taxon>
    </lineage>
</organism>
<evidence type="ECO:0008006" key="2">
    <source>
        <dbReference type="Google" id="ProtNLM"/>
    </source>
</evidence>
<dbReference type="EMBL" id="KI913265">
    <property type="protein sequence ID" value="ETV64891.1"/>
    <property type="molecule type" value="Genomic_DNA"/>
</dbReference>
<protein>
    <recommendedName>
        <fullName evidence="2">Endonuclease/exonuclease/phosphatase domain-containing protein</fullName>
    </recommendedName>
</protein>
<dbReference type="GO" id="GO:0004767">
    <property type="term" value="F:sphingomyelin phosphodiesterase activity"/>
    <property type="evidence" value="ECO:0007669"/>
    <property type="project" value="InterPro"/>
</dbReference>
<evidence type="ECO:0000313" key="1">
    <source>
        <dbReference type="EMBL" id="ETV64891.1"/>
    </source>
</evidence>
<accession>W4FDH6</accession>
<dbReference type="InterPro" id="IPR036691">
    <property type="entry name" value="Endo/exonu/phosph_ase_sf"/>
</dbReference>
<dbReference type="RefSeq" id="XP_009845619.1">
    <property type="nucleotide sequence ID" value="XM_009847317.1"/>
</dbReference>
<dbReference type="VEuPathDB" id="FungiDB:H257_18287"/>
<name>W4FDH6_APHAT</name>
<proteinExistence type="predicted"/>
<dbReference type="InterPro" id="IPR038772">
    <property type="entry name" value="Sph/SMPD2-like"/>
</dbReference>
<sequence>MVDKVAVYVQMLKYGQVVHIFATHAQAWAHKAAMICRAKHIQLLAAWIHPEELPPDEAVLVAGDVNIDQFGKRSAEFDWMAATLQVETPSTVPEAPHFSFDPVTNVLASSGMSSGGKVERLEIMLWHPRDIVSPRPAGRQCCL</sequence>
<dbReference type="PANTHER" id="PTHR16320:SF23">
    <property type="entry name" value="SPHINGOMYELINASE C 1"/>
    <property type="match status" value="1"/>
</dbReference>
<dbReference type="AlphaFoldDB" id="W4FDH6"/>
<dbReference type="OrthoDB" id="40902at2759"/>
<dbReference type="SUPFAM" id="SSF56219">
    <property type="entry name" value="DNase I-like"/>
    <property type="match status" value="1"/>
</dbReference>
<dbReference type="Gene3D" id="3.60.10.10">
    <property type="entry name" value="Endonuclease/exonuclease/phosphatase"/>
    <property type="match status" value="1"/>
</dbReference>
<reference evidence="1" key="1">
    <citation type="submission" date="2013-12" db="EMBL/GenBank/DDBJ databases">
        <title>The Genome Sequence of Aphanomyces astaci APO3.</title>
        <authorList>
            <consortium name="The Broad Institute Genomics Platform"/>
            <person name="Russ C."/>
            <person name="Tyler B."/>
            <person name="van West P."/>
            <person name="Dieguez-Uribeondo J."/>
            <person name="Young S.K."/>
            <person name="Zeng Q."/>
            <person name="Gargeya S."/>
            <person name="Fitzgerald M."/>
            <person name="Abouelleil A."/>
            <person name="Alvarado L."/>
            <person name="Chapman S.B."/>
            <person name="Gainer-Dewar J."/>
            <person name="Goldberg J."/>
            <person name="Griggs A."/>
            <person name="Gujja S."/>
            <person name="Hansen M."/>
            <person name="Howarth C."/>
            <person name="Imamovic A."/>
            <person name="Ireland A."/>
            <person name="Larimer J."/>
            <person name="McCowan C."/>
            <person name="Murphy C."/>
            <person name="Pearson M."/>
            <person name="Poon T.W."/>
            <person name="Priest M."/>
            <person name="Roberts A."/>
            <person name="Saif S."/>
            <person name="Shea T."/>
            <person name="Sykes S."/>
            <person name="Wortman J."/>
            <person name="Nusbaum C."/>
            <person name="Birren B."/>
        </authorList>
    </citation>
    <scope>NUCLEOTIDE SEQUENCE [LARGE SCALE GENOMIC DNA]</scope>
    <source>
        <strain evidence="1">APO3</strain>
    </source>
</reference>
<dbReference type="PANTHER" id="PTHR16320">
    <property type="entry name" value="SPHINGOMYELINASE FAMILY MEMBER"/>
    <property type="match status" value="1"/>
</dbReference>
<gene>
    <name evidence="1" type="ORF">H257_18287</name>
</gene>